<keyword evidence="1 2" id="KW-1015">Disulfide bond</keyword>
<feature type="signal peptide" evidence="4">
    <location>
        <begin position="1"/>
        <end position="19"/>
    </location>
</feature>
<feature type="compositionally biased region" description="Basic residues" evidence="3">
    <location>
        <begin position="204"/>
        <end position="213"/>
    </location>
</feature>
<feature type="region of interest" description="Disordered" evidence="3">
    <location>
        <begin position="196"/>
        <end position="223"/>
    </location>
</feature>
<dbReference type="GO" id="GO:0043235">
    <property type="term" value="C:receptor complex"/>
    <property type="evidence" value="ECO:0007669"/>
    <property type="project" value="TreeGrafter"/>
</dbReference>
<evidence type="ECO:0000313" key="6">
    <source>
        <dbReference type="Proteomes" id="UP000094527"/>
    </source>
</evidence>
<gene>
    <name evidence="5" type="ORF">Ocin01_05819</name>
</gene>
<comment type="caution">
    <text evidence="2">Lacks conserved residue(s) required for the propagation of feature annotation.</text>
</comment>
<dbReference type="OrthoDB" id="9990982at2759"/>
<dbReference type="PANTHER" id="PTHR22722">
    <property type="entry name" value="LOW-DENSITY LIPOPROTEIN RECEPTOR-RELATED PROTEIN 2-RELATED"/>
    <property type="match status" value="1"/>
</dbReference>
<feature type="compositionally biased region" description="Basic and acidic residues" evidence="3">
    <location>
        <begin position="214"/>
        <end position="223"/>
    </location>
</feature>
<dbReference type="PROSITE" id="PS50068">
    <property type="entry name" value="LDLRA_2"/>
    <property type="match status" value="3"/>
</dbReference>
<evidence type="ECO:0000313" key="5">
    <source>
        <dbReference type="EMBL" id="ODN00857.1"/>
    </source>
</evidence>
<reference evidence="5 6" key="1">
    <citation type="journal article" date="2016" name="Genome Biol. Evol.">
        <title>Gene Family Evolution Reflects Adaptation to Soil Environmental Stressors in the Genome of the Collembolan Orchesella cincta.</title>
        <authorList>
            <person name="Faddeeva-Vakhrusheva A."/>
            <person name="Derks M.F."/>
            <person name="Anvar S.Y."/>
            <person name="Agamennone V."/>
            <person name="Suring W."/>
            <person name="Smit S."/>
            <person name="van Straalen N.M."/>
            <person name="Roelofs D."/>
        </authorList>
    </citation>
    <scope>NUCLEOTIDE SEQUENCE [LARGE SCALE GENOMIC DNA]</scope>
    <source>
        <tissue evidence="5">Mixed pool</tissue>
    </source>
</reference>
<dbReference type="AlphaFoldDB" id="A0A1D2N6I6"/>
<keyword evidence="6" id="KW-1185">Reference proteome</keyword>
<dbReference type="CDD" id="cd00112">
    <property type="entry name" value="LDLa"/>
    <property type="match status" value="2"/>
</dbReference>
<feature type="disulfide bond" evidence="2">
    <location>
        <begin position="122"/>
        <end position="140"/>
    </location>
</feature>
<dbReference type="Proteomes" id="UP000094527">
    <property type="component" value="Unassembled WGS sequence"/>
</dbReference>
<dbReference type="GO" id="GO:0005886">
    <property type="term" value="C:plasma membrane"/>
    <property type="evidence" value="ECO:0007669"/>
    <property type="project" value="TreeGrafter"/>
</dbReference>
<feature type="chain" id="PRO_5008905116" evidence="4">
    <location>
        <begin position="20"/>
        <end position="223"/>
    </location>
</feature>
<dbReference type="STRING" id="48709.A0A1D2N6I6"/>
<protein>
    <submittedName>
        <fullName evidence="5">Low-density lipoprotein receptor-related protein 1</fullName>
    </submittedName>
</protein>
<dbReference type="InterPro" id="IPR002172">
    <property type="entry name" value="LDrepeatLR_classA_rpt"/>
</dbReference>
<comment type="caution">
    <text evidence="5">The sequence shown here is derived from an EMBL/GenBank/DDBJ whole genome shotgun (WGS) entry which is preliminary data.</text>
</comment>
<dbReference type="Pfam" id="PF00057">
    <property type="entry name" value="Ldl_recept_a"/>
    <property type="match status" value="3"/>
</dbReference>
<sequence>MKFIISLIGLCAVFGLVYSHYTPERSQACSETEFTCQDSGRCLPASWICDGDFDCGEDDMTDEQNCVPTTPAECTEFVCPNGRCISSAWICDNENDCDDDGDGSDEVNCPEMSSTPCSGFVCPNGACIPQQWTCDGDNDCGDEDFTDEKEEACPCADNETRCPQPSDSETPGACKNRSDEANCTATFNVNEPHYRPETVEARKLQRKMKKNRKQVLEKSNKKH</sequence>
<proteinExistence type="predicted"/>
<feature type="region of interest" description="Disordered" evidence="3">
    <location>
        <begin position="157"/>
        <end position="177"/>
    </location>
</feature>
<feature type="disulfide bond" evidence="2">
    <location>
        <begin position="79"/>
        <end position="97"/>
    </location>
</feature>
<evidence type="ECO:0000256" key="2">
    <source>
        <dbReference type="PROSITE-ProRule" id="PRU00124"/>
    </source>
</evidence>
<dbReference type="GO" id="GO:0005041">
    <property type="term" value="F:low-density lipoprotein particle receptor activity"/>
    <property type="evidence" value="ECO:0007669"/>
    <property type="project" value="TreeGrafter"/>
</dbReference>
<dbReference type="SMART" id="SM00192">
    <property type="entry name" value="LDLa"/>
    <property type="match status" value="3"/>
</dbReference>
<keyword evidence="4" id="KW-0732">Signal</keyword>
<keyword evidence="5" id="KW-0675">Receptor</keyword>
<keyword evidence="5" id="KW-0449">Lipoprotein</keyword>
<evidence type="ECO:0000256" key="3">
    <source>
        <dbReference type="SAM" id="MobiDB-lite"/>
    </source>
</evidence>
<dbReference type="InterPro" id="IPR051221">
    <property type="entry name" value="LDLR-related"/>
</dbReference>
<evidence type="ECO:0000256" key="4">
    <source>
        <dbReference type="SAM" id="SignalP"/>
    </source>
</evidence>
<accession>A0A1D2N6I6</accession>
<dbReference type="SUPFAM" id="SSF57424">
    <property type="entry name" value="LDL receptor-like module"/>
    <property type="match status" value="3"/>
</dbReference>
<dbReference type="PRINTS" id="PR00261">
    <property type="entry name" value="LDLRECEPTOR"/>
</dbReference>
<name>A0A1D2N6I6_ORCCI</name>
<evidence type="ECO:0000256" key="1">
    <source>
        <dbReference type="ARBA" id="ARBA00023157"/>
    </source>
</evidence>
<dbReference type="Gene3D" id="4.10.400.10">
    <property type="entry name" value="Low-density Lipoprotein Receptor"/>
    <property type="match status" value="3"/>
</dbReference>
<dbReference type="InterPro" id="IPR036055">
    <property type="entry name" value="LDL_receptor-like_sf"/>
</dbReference>
<dbReference type="EMBL" id="LJIJ01000183">
    <property type="protein sequence ID" value="ODN00857.1"/>
    <property type="molecule type" value="Genomic_DNA"/>
</dbReference>
<dbReference type="OMA" id="WICDNEN"/>
<dbReference type="PANTHER" id="PTHR22722:SF5">
    <property type="entry name" value="LOW-DENSITY LIPOPROTEIN RECEPTOR-RELATED PROTEIN 1B"/>
    <property type="match status" value="1"/>
</dbReference>
<organism evidence="5 6">
    <name type="scientific">Orchesella cincta</name>
    <name type="common">Springtail</name>
    <name type="synonym">Podura cincta</name>
    <dbReference type="NCBI Taxonomy" id="48709"/>
    <lineage>
        <taxon>Eukaryota</taxon>
        <taxon>Metazoa</taxon>
        <taxon>Ecdysozoa</taxon>
        <taxon>Arthropoda</taxon>
        <taxon>Hexapoda</taxon>
        <taxon>Collembola</taxon>
        <taxon>Entomobryomorpha</taxon>
        <taxon>Entomobryoidea</taxon>
        <taxon>Orchesellidae</taxon>
        <taxon>Orchesellinae</taxon>
        <taxon>Orchesella</taxon>
    </lineage>
</organism>